<organism evidence="3 4">
    <name type="scientific">Candidatus Scybalomonas excrementavium</name>
    <dbReference type="NCBI Taxonomy" id="2840943"/>
    <lineage>
        <taxon>Bacteria</taxon>
        <taxon>Bacillati</taxon>
        <taxon>Bacillota</taxon>
        <taxon>Clostridia</taxon>
        <taxon>Lachnospirales</taxon>
        <taxon>Lachnospiraceae</taxon>
        <taxon>Lachnospiraceae incertae sedis</taxon>
        <taxon>Candidatus Scybalomonas</taxon>
    </lineage>
</organism>
<gene>
    <name evidence="3" type="ORF">IAC13_06115</name>
</gene>
<feature type="domain" description="MurNAc-LAA" evidence="2">
    <location>
        <begin position="115"/>
        <end position="227"/>
    </location>
</feature>
<evidence type="ECO:0000256" key="1">
    <source>
        <dbReference type="ARBA" id="ARBA00022801"/>
    </source>
</evidence>
<dbReference type="PANTHER" id="PTHR30404:SF0">
    <property type="entry name" value="N-ACETYLMURAMOYL-L-ALANINE AMIDASE AMIC"/>
    <property type="match status" value="1"/>
</dbReference>
<keyword evidence="1" id="KW-0378">Hydrolase</keyword>
<sequence length="234" mass="26358">MLHKYYSRFLPISLLLCLLLLLIPAISHNISSFLQTSSLSSRYTVLIDAGHGGFDPGKVGIDGSLEKDINLSISLKLKNLLEQNDIKVLMTRTTDTALSLESDANKKKADMQRRREQIRESNADLVISVHQNSFSSETSKGAQVFYYSHSKESEQLASLLQLQLVKTLDPTNHRLQKPNDTYYLLKTNVCPMVIVECGFLSNYEEATKLNSDEYQEQVAWAIHLGVLSYLNTNS</sequence>
<dbReference type="Gene3D" id="3.40.630.40">
    <property type="entry name" value="Zn-dependent exopeptidases"/>
    <property type="match status" value="1"/>
</dbReference>
<dbReference type="InterPro" id="IPR050695">
    <property type="entry name" value="N-acetylmuramoyl_amidase_3"/>
</dbReference>
<dbReference type="GO" id="GO:0009253">
    <property type="term" value="P:peptidoglycan catabolic process"/>
    <property type="evidence" value="ECO:0007669"/>
    <property type="project" value="InterPro"/>
</dbReference>
<proteinExistence type="predicted"/>
<dbReference type="InterPro" id="IPR002508">
    <property type="entry name" value="MurNAc-LAA_cat"/>
</dbReference>
<reference evidence="3" key="2">
    <citation type="journal article" date="2021" name="PeerJ">
        <title>Extensive microbial diversity within the chicken gut microbiome revealed by metagenomics and culture.</title>
        <authorList>
            <person name="Gilroy R."/>
            <person name="Ravi A."/>
            <person name="Getino M."/>
            <person name="Pursley I."/>
            <person name="Horton D.L."/>
            <person name="Alikhan N.F."/>
            <person name="Baker D."/>
            <person name="Gharbi K."/>
            <person name="Hall N."/>
            <person name="Watson M."/>
            <person name="Adriaenssens E.M."/>
            <person name="Foster-Nyarko E."/>
            <person name="Jarju S."/>
            <person name="Secka A."/>
            <person name="Antonio M."/>
            <person name="Oren A."/>
            <person name="Chaudhuri R.R."/>
            <person name="La Ragione R."/>
            <person name="Hildebrand F."/>
            <person name="Pallen M.J."/>
        </authorList>
    </citation>
    <scope>NUCLEOTIDE SEQUENCE</scope>
    <source>
        <strain evidence="3">E3-2379</strain>
    </source>
</reference>
<protein>
    <submittedName>
        <fullName evidence="3">N-acetylmuramoyl-L-alanine amidase</fullName>
    </submittedName>
</protein>
<dbReference type="SUPFAM" id="SSF53187">
    <property type="entry name" value="Zn-dependent exopeptidases"/>
    <property type="match status" value="1"/>
</dbReference>
<dbReference type="CDD" id="cd02696">
    <property type="entry name" value="MurNAc-LAA"/>
    <property type="match status" value="1"/>
</dbReference>
<evidence type="ECO:0000259" key="2">
    <source>
        <dbReference type="SMART" id="SM00646"/>
    </source>
</evidence>
<reference evidence="3" key="1">
    <citation type="submission" date="2020-10" db="EMBL/GenBank/DDBJ databases">
        <authorList>
            <person name="Gilroy R."/>
        </authorList>
    </citation>
    <scope>NUCLEOTIDE SEQUENCE</scope>
    <source>
        <strain evidence="3">E3-2379</strain>
    </source>
</reference>
<dbReference type="PANTHER" id="PTHR30404">
    <property type="entry name" value="N-ACETYLMURAMOYL-L-ALANINE AMIDASE"/>
    <property type="match status" value="1"/>
</dbReference>
<evidence type="ECO:0000313" key="3">
    <source>
        <dbReference type="EMBL" id="MBO8463491.1"/>
    </source>
</evidence>
<dbReference type="Proteomes" id="UP000823618">
    <property type="component" value="Unassembled WGS sequence"/>
</dbReference>
<evidence type="ECO:0000313" key="4">
    <source>
        <dbReference type="Proteomes" id="UP000823618"/>
    </source>
</evidence>
<comment type="caution">
    <text evidence="3">The sequence shown here is derived from an EMBL/GenBank/DDBJ whole genome shotgun (WGS) entry which is preliminary data.</text>
</comment>
<dbReference type="Pfam" id="PF01520">
    <property type="entry name" value="Amidase_3"/>
    <property type="match status" value="1"/>
</dbReference>
<dbReference type="GO" id="GO:0030288">
    <property type="term" value="C:outer membrane-bounded periplasmic space"/>
    <property type="evidence" value="ECO:0007669"/>
    <property type="project" value="TreeGrafter"/>
</dbReference>
<name>A0A9D9I025_9FIRM</name>
<dbReference type="GO" id="GO:0008745">
    <property type="term" value="F:N-acetylmuramoyl-L-alanine amidase activity"/>
    <property type="evidence" value="ECO:0007669"/>
    <property type="project" value="InterPro"/>
</dbReference>
<accession>A0A9D9I025</accession>
<dbReference type="SMART" id="SM00646">
    <property type="entry name" value="Ami_3"/>
    <property type="match status" value="1"/>
</dbReference>
<dbReference type="EMBL" id="JADIML010000166">
    <property type="protein sequence ID" value="MBO8463491.1"/>
    <property type="molecule type" value="Genomic_DNA"/>
</dbReference>
<dbReference type="AlphaFoldDB" id="A0A9D9I025"/>